<feature type="transmembrane region" description="Helical" evidence="7">
    <location>
        <begin position="561"/>
        <end position="581"/>
    </location>
</feature>
<dbReference type="GO" id="GO:0016020">
    <property type="term" value="C:membrane"/>
    <property type="evidence" value="ECO:0007669"/>
    <property type="project" value="UniProtKB-SubCell"/>
</dbReference>
<dbReference type="Gene3D" id="1.20.1250.20">
    <property type="entry name" value="MFS general substrate transporter like domains"/>
    <property type="match status" value="1"/>
</dbReference>
<keyword evidence="5 7" id="KW-0472">Membrane</keyword>
<feature type="compositionally biased region" description="Polar residues" evidence="6">
    <location>
        <begin position="607"/>
        <end position="622"/>
    </location>
</feature>
<evidence type="ECO:0000256" key="5">
    <source>
        <dbReference type="ARBA" id="ARBA00023136"/>
    </source>
</evidence>
<organism evidence="8 9">
    <name type="scientific">Pterulicium gracile</name>
    <dbReference type="NCBI Taxonomy" id="1884261"/>
    <lineage>
        <taxon>Eukaryota</taxon>
        <taxon>Fungi</taxon>
        <taxon>Dikarya</taxon>
        <taxon>Basidiomycota</taxon>
        <taxon>Agaricomycotina</taxon>
        <taxon>Agaricomycetes</taxon>
        <taxon>Agaricomycetidae</taxon>
        <taxon>Agaricales</taxon>
        <taxon>Pleurotineae</taxon>
        <taxon>Pterulaceae</taxon>
        <taxon>Pterulicium</taxon>
    </lineage>
</organism>
<feature type="transmembrane region" description="Helical" evidence="7">
    <location>
        <begin position="159"/>
        <end position="181"/>
    </location>
</feature>
<comment type="subcellular location">
    <subcellularLocation>
        <location evidence="1">Membrane</location>
        <topology evidence="1">Multi-pass membrane protein</topology>
    </subcellularLocation>
</comment>
<dbReference type="SUPFAM" id="SSF103473">
    <property type="entry name" value="MFS general substrate transporter"/>
    <property type="match status" value="1"/>
</dbReference>
<reference evidence="8 9" key="1">
    <citation type="journal article" date="2019" name="Nat. Ecol. Evol.">
        <title>Megaphylogeny resolves global patterns of mushroom evolution.</title>
        <authorList>
            <person name="Varga T."/>
            <person name="Krizsan K."/>
            <person name="Foldi C."/>
            <person name="Dima B."/>
            <person name="Sanchez-Garcia M."/>
            <person name="Sanchez-Ramirez S."/>
            <person name="Szollosi G.J."/>
            <person name="Szarkandi J.G."/>
            <person name="Papp V."/>
            <person name="Albert L."/>
            <person name="Andreopoulos W."/>
            <person name="Angelini C."/>
            <person name="Antonin V."/>
            <person name="Barry K.W."/>
            <person name="Bougher N.L."/>
            <person name="Buchanan P."/>
            <person name="Buyck B."/>
            <person name="Bense V."/>
            <person name="Catcheside P."/>
            <person name="Chovatia M."/>
            <person name="Cooper J."/>
            <person name="Damon W."/>
            <person name="Desjardin D."/>
            <person name="Finy P."/>
            <person name="Geml J."/>
            <person name="Haridas S."/>
            <person name="Hughes K."/>
            <person name="Justo A."/>
            <person name="Karasinski D."/>
            <person name="Kautmanova I."/>
            <person name="Kiss B."/>
            <person name="Kocsube S."/>
            <person name="Kotiranta H."/>
            <person name="LaButti K.M."/>
            <person name="Lechner B.E."/>
            <person name="Liimatainen K."/>
            <person name="Lipzen A."/>
            <person name="Lukacs Z."/>
            <person name="Mihaltcheva S."/>
            <person name="Morgado L.N."/>
            <person name="Niskanen T."/>
            <person name="Noordeloos M.E."/>
            <person name="Ohm R.A."/>
            <person name="Ortiz-Santana B."/>
            <person name="Ovrebo C."/>
            <person name="Racz N."/>
            <person name="Riley R."/>
            <person name="Savchenko A."/>
            <person name="Shiryaev A."/>
            <person name="Soop K."/>
            <person name="Spirin V."/>
            <person name="Szebenyi C."/>
            <person name="Tomsovsky M."/>
            <person name="Tulloss R.E."/>
            <person name="Uehling J."/>
            <person name="Grigoriev I.V."/>
            <person name="Vagvolgyi C."/>
            <person name="Papp T."/>
            <person name="Martin F.M."/>
            <person name="Miettinen O."/>
            <person name="Hibbett D.S."/>
            <person name="Nagy L.G."/>
        </authorList>
    </citation>
    <scope>NUCLEOTIDE SEQUENCE [LARGE SCALE GENOMIC DNA]</scope>
    <source>
        <strain evidence="8 9">CBS 309.79</strain>
    </source>
</reference>
<feature type="transmembrane region" description="Helical" evidence="7">
    <location>
        <begin position="530"/>
        <end position="549"/>
    </location>
</feature>
<accession>A0A5C3Q4E1</accession>
<dbReference type="EMBL" id="ML178854">
    <property type="protein sequence ID" value="TFK96822.1"/>
    <property type="molecule type" value="Genomic_DNA"/>
</dbReference>
<protein>
    <submittedName>
        <fullName evidence="8">Peptide transporter PTR2B</fullName>
    </submittedName>
</protein>
<name>A0A5C3Q4E1_9AGAR</name>
<feature type="compositionally biased region" description="Basic and acidic residues" evidence="6">
    <location>
        <begin position="14"/>
        <end position="30"/>
    </location>
</feature>
<keyword evidence="9" id="KW-1185">Reference proteome</keyword>
<dbReference type="OrthoDB" id="8904098at2759"/>
<evidence type="ECO:0000256" key="6">
    <source>
        <dbReference type="SAM" id="MobiDB-lite"/>
    </source>
</evidence>
<evidence type="ECO:0000256" key="7">
    <source>
        <dbReference type="SAM" id="Phobius"/>
    </source>
</evidence>
<evidence type="ECO:0000256" key="3">
    <source>
        <dbReference type="ARBA" id="ARBA00022692"/>
    </source>
</evidence>
<feature type="region of interest" description="Disordered" evidence="6">
    <location>
        <begin position="601"/>
        <end position="622"/>
    </location>
</feature>
<evidence type="ECO:0000256" key="4">
    <source>
        <dbReference type="ARBA" id="ARBA00022989"/>
    </source>
</evidence>
<feature type="region of interest" description="Disordered" evidence="6">
    <location>
        <begin position="1"/>
        <end position="30"/>
    </location>
</feature>
<dbReference type="Pfam" id="PF00854">
    <property type="entry name" value="PTR2"/>
    <property type="match status" value="1"/>
</dbReference>
<feature type="transmembrane region" description="Helical" evidence="7">
    <location>
        <begin position="492"/>
        <end position="518"/>
    </location>
</feature>
<evidence type="ECO:0000256" key="1">
    <source>
        <dbReference type="ARBA" id="ARBA00004141"/>
    </source>
</evidence>
<dbReference type="InterPro" id="IPR036259">
    <property type="entry name" value="MFS_trans_sf"/>
</dbReference>
<dbReference type="GO" id="GO:0022857">
    <property type="term" value="F:transmembrane transporter activity"/>
    <property type="evidence" value="ECO:0007669"/>
    <property type="project" value="InterPro"/>
</dbReference>
<keyword evidence="3 7" id="KW-0812">Transmembrane</keyword>
<feature type="transmembrane region" description="Helical" evidence="7">
    <location>
        <begin position="445"/>
        <end position="467"/>
    </location>
</feature>
<dbReference type="AlphaFoldDB" id="A0A5C3Q4E1"/>
<gene>
    <name evidence="8" type="ORF">BDV98DRAFT_658939</name>
</gene>
<comment type="similarity">
    <text evidence="2">Belongs to the major facilitator superfamily. Proton-dependent oligopeptide transporter (POT/PTR) (TC 2.A.17) family.</text>
</comment>
<feature type="transmembrane region" description="Helical" evidence="7">
    <location>
        <begin position="187"/>
        <end position="206"/>
    </location>
</feature>
<dbReference type="InterPro" id="IPR000109">
    <property type="entry name" value="POT_fam"/>
</dbReference>
<evidence type="ECO:0000256" key="2">
    <source>
        <dbReference type="ARBA" id="ARBA00005982"/>
    </source>
</evidence>
<evidence type="ECO:0000313" key="9">
    <source>
        <dbReference type="Proteomes" id="UP000305067"/>
    </source>
</evidence>
<feature type="transmembrane region" description="Helical" evidence="7">
    <location>
        <begin position="244"/>
        <end position="265"/>
    </location>
</feature>
<evidence type="ECO:0000313" key="8">
    <source>
        <dbReference type="EMBL" id="TFK96822.1"/>
    </source>
</evidence>
<keyword evidence="4 7" id="KW-1133">Transmembrane helix</keyword>
<sequence length="622" mass="67960">MADIKSTAAPAPVYDEKADNRDVDTSSIHKDGSFSDVHDLDAVLEGSEGVTQRDLDTYRHVADKLPLSAWLVAFAEFAERWTYYGTTNLYSNYIRASLPPGSRTGAVPIADRAGGVAGALGQGQQKAFALRTFNSFWVYVTPWVGAILADTKWGRYKTIMVFSVVCLAGHIILVGSATPSALENQELSVGLLALSILVMGLGAGAIKANVSPLIAEQYTGRLRKEVLPSGETVIYTPALTIQTIYLYFYAAVNCGSAGAISASFLARDHGYWVAFLVPTAIFALVPLVMAAGKKTYVVTPPRGSILLETIRVMRMAMAPAWSINPRHTIRTIKGKGFWDVAKPSYYPEGQVPAHITWDDEFVGEVARTCNACAVFLFLPVFWLCYSQVDGNLATMASAMRLDGTPNDLIQNLNPISILIFIPIMDKLIYPTLRRYKINFSPIKRIFTGFLVAGIAMMYAGVLQHFLFQKSPCHDNEPSACTTADDKPLPANISVWVVSGPYMLVGLSEVFASITSLEYAYTKAPKRMKSVVMAFSQFQVAFSSALNFAFTELNKEEMFGWLFGTFGILSVVTGCIFLWTFWDLDQRESALNVIGTGKREGFEGEDPSMTTTPTSLVKSSGGA</sequence>
<dbReference type="Proteomes" id="UP000305067">
    <property type="component" value="Unassembled WGS sequence"/>
</dbReference>
<proteinExistence type="inferred from homology"/>
<dbReference type="PANTHER" id="PTHR11654">
    <property type="entry name" value="OLIGOPEPTIDE TRANSPORTER-RELATED"/>
    <property type="match status" value="1"/>
</dbReference>
<feature type="transmembrane region" description="Helical" evidence="7">
    <location>
        <begin position="271"/>
        <end position="292"/>
    </location>
</feature>